<comment type="caution">
    <text evidence="12">The sequence shown here is derived from an EMBL/GenBank/DDBJ whole genome shotgun (WGS) entry which is preliminary data.</text>
</comment>
<dbReference type="PROSITE" id="PS51384">
    <property type="entry name" value="FAD_FR"/>
    <property type="match status" value="1"/>
</dbReference>
<dbReference type="InterPro" id="IPR051410">
    <property type="entry name" value="Ferric/Cupric_Reductase"/>
</dbReference>
<dbReference type="SFLD" id="SFLDS00052">
    <property type="entry name" value="Ferric_Reductase_Domain"/>
    <property type="match status" value="1"/>
</dbReference>
<dbReference type="AlphaFoldDB" id="A0A8H6KIC9"/>
<dbReference type="GO" id="GO:0015677">
    <property type="term" value="P:copper ion import"/>
    <property type="evidence" value="ECO:0007669"/>
    <property type="project" value="TreeGrafter"/>
</dbReference>
<dbReference type="Pfam" id="PF08022">
    <property type="entry name" value="FAD_binding_8"/>
    <property type="match status" value="1"/>
</dbReference>
<sequence>MKITTADWRNPTIGPYHEGLHGVNQPANIAFVQIFWASLGLLAATAVSFQIALWLLHSRRRAALADAPRESKQAVWMRPVYSWIPGLKRHLIYAPLFRLRRACRHPLFGSLPSRFHGMILCFYALSNIGYMLAIDFSNLNIYAVLAEFRGRTGTLAVANFVPLVLLIGRNNPITTMMRLSYDTCIMLHRWVGRIVVLEAILHGIAWAAVHVADEGWLSVASDIQNNQFVTAGFIGWVSLGLIVTLSLPPVRAACYEAFVDIHILLAITVFVTSLVHCELSGFDLPHIPWIIAAACLWGLERILRAMRLVSYTFSRNGRASAVVEAIKGRTDVCRITLSLPRRVDIAPGTYAYVRLMAAKPWETHPFSIAWVEHKFSPAVTTAIADETSKSQRGKMTTTVSFIVGAQRGFTRDLFRHAIASGDSFTTGATFEGPYDGHSSLSSFGHVVLFAGATGITNQLRHARQLVVGYNARTAAARRIVLVWIVRNYDAMEWIRPWLAQILRLPNAPNLLRVKVFVTREAPHIPHDLVLGLKSFAVLFERPNVAGLLRAEVADQVGAMCVTVCGPGGLSDDVRAAVRASQSSGHDIDFEENGFSW</sequence>
<organism evidence="12 13">
    <name type="scientific">Colletotrichum musicola</name>
    <dbReference type="NCBI Taxonomy" id="2175873"/>
    <lineage>
        <taxon>Eukaryota</taxon>
        <taxon>Fungi</taxon>
        <taxon>Dikarya</taxon>
        <taxon>Ascomycota</taxon>
        <taxon>Pezizomycotina</taxon>
        <taxon>Sordariomycetes</taxon>
        <taxon>Hypocreomycetidae</taxon>
        <taxon>Glomerellales</taxon>
        <taxon>Glomerellaceae</taxon>
        <taxon>Colletotrichum</taxon>
        <taxon>Colletotrichum orchidearum species complex</taxon>
    </lineage>
</organism>
<feature type="transmembrane region" description="Helical" evidence="10">
    <location>
        <begin position="228"/>
        <end position="247"/>
    </location>
</feature>
<dbReference type="Pfam" id="PF08030">
    <property type="entry name" value="NAD_binding_6"/>
    <property type="match status" value="1"/>
</dbReference>
<dbReference type="PANTHER" id="PTHR32361:SF12">
    <property type="entry name" value="PUTATIVE (AFU_ORTHOLOGUE AFUA_1G14340)-RELATED"/>
    <property type="match status" value="1"/>
</dbReference>
<dbReference type="GO" id="GO:0006879">
    <property type="term" value="P:intracellular iron ion homeostasis"/>
    <property type="evidence" value="ECO:0007669"/>
    <property type="project" value="TreeGrafter"/>
</dbReference>
<feature type="transmembrane region" description="Helical" evidence="10">
    <location>
        <begin position="254"/>
        <end position="275"/>
    </location>
</feature>
<keyword evidence="7" id="KW-0560">Oxidoreductase</keyword>
<keyword evidence="3" id="KW-0813">Transport</keyword>
<dbReference type="InterPro" id="IPR013112">
    <property type="entry name" value="FAD-bd_8"/>
</dbReference>
<protein>
    <submittedName>
        <fullName evidence="12">Ferric reductase transmembrane component 3-like protein 1</fullName>
    </submittedName>
</protein>
<evidence type="ECO:0000256" key="7">
    <source>
        <dbReference type="ARBA" id="ARBA00023002"/>
    </source>
</evidence>
<evidence type="ECO:0000313" key="13">
    <source>
        <dbReference type="Proteomes" id="UP000639643"/>
    </source>
</evidence>
<comment type="subcellular location">
    <subcellularLocation>
        <location evidence="1">Membrane</location>
        <topology evidence="1">Multi-pass membrane protein</topology>
    </subcellularLocation>
</comment>
<dbReference type="CDD" id="cd06186">
    <property type="entry name" value="NOX_Duox_like_FAD_NADP"/>
    <property type="match status" value="1"/>
</dbReference>
<evidence type="ECO:0000256" key="8">
    <source>
        <dbReference type="ARBA" id="ARBA00023065"/>
    </source>
</evidence>
<dbReference type="GO" id="GO:0006826">
    <property type="term" value="P:iron ion transport"/>
    <property type="evidence" value="ECO:0007669"/>
    <property type="project" value="TreeGrafter"/>
</dbReference>
<accession>A0A8H6KIC9</accession>
<keyword evidence="5" id="KW-0249">Electron transport</keyword>
<dbReference type="GO" id="GO:0000293">
    <property type="term" value="F:ferric-chelate reductase activity"/>
    <property type="evidence" value="ECO:0007669"/>
    <property type="project" value="UniProtKB-ARBA"/>
</dbReference>
<dbReference type="Gene3D" id="3.40.50.80">
    <property type="entry name" value="Nucleotide-binding domain of ferredoxin-NADP reductase (FNR) module"/>
    <property type="match status" value="1"/>
</dbReference>
<evidence type="ECO:0000256" key="3">
    <source>
        <dbReference type="ARBA" id="ARBA00022448"/>
    </source>
</evidence>
<comment type="similarity">
    <text evidence="2">Belongs to the ferric reductase (FRE) family.</text>
</comment>
<dbReference type="Pfam" id="PF01794">
    <property type="entry name" value="Ferric_reduct"/>
    <property type="match status" value="1"/>
</dbReference>
<keyword evidence="4 10" id="KW-0812">Transmembrane</keyword>
<feature type="transmembrane region" description="Helical" evidence="10">
    <location>
        <begin position="115"/>
        <end position="133"/>
    </location>
</feature>
<dbReference type="OrthoDB" id="167398at2759"/>
<feature type="transmembrane region" description="Helical" evidence="10">
    <location>
        <begin position="153"/>
        <end position="169"/>
    </location>
</feature>
<dbReference type="SUPFAM" id="SSF52343">
    <property type="entry name" value="Ferredoxin reductase-like, C-terminal NADP-linked domain"/>
    <property type="match status" value="1"/>
</dbReference>
<evidence type="ECO:0000256" key="5">
    <source>
        <dbReference type="ARBA" id="ARBA00022982"/>
    </source>
</evidence>
<evidence type="ECO:0000256" key="4">
    <source>
        <dbReference type="ARBA" id="ARBA00022692"/>
    </source>
</evidence>
<gene>
    <name evidence="12" type="ORF">CMUS01_07051</name>
</gene>
<evidence type="ECO:0000256" key="1">
    <source>
        <dbReference type="ARBA" id="ARBA00004141"/>
    </source>
</evidence>
<dbReference type="EMBL" id="WIGM01000244">
    <property type="protein sequence ID" value="KAF6832152.1"/>
    <property type="molecule type" value="Genomic_DNA"/>
</dbReference>
<dbReference type="PANTHER" id="PTHR32361">
    <property type="entry name" value="FERRIC/CUPRIC REDUCTASE TRANSMEMBRANE COMPONENT"/>
    <property type="match status" value="1"/>
</dbReference>
<dbReference type="GO" id="GO:0005886">
    <property type="term" value="C:plasma membrane"/>
    <property type="evidence" value="ECO:0007669"/>
    <property type="project" value="TreeGrafter"/>
</dbReference>
<feature type="transmembrane region" description="Helical" evidence="10">
    <location>
        <begin position="190"/>
        <end position="208"/>
    </location>
</feature>
<dbReference type="InterPro" id="IPR013121">
    <property type="entry name" value="Fe_red_NAD-bd_6"/>
</dbReference>
<dbReference type="InterPro" id="IPR013130">
    <property type="entry name" value="Fe3_Rdtase_TM_dom"/>
</dbReference>
<keyword evidence="6 10" id="KW-1133">Transmembrane helix</keyword>
<evidence type="ECO:0000259" key="11">
    <source>
        <dbReference type="PROSITE" id="PS51384"/>
    </source>
</evidence>
<evidence type="ECO:0000256" key="10">
    <source>
        <dbReference type="SAM" id="Phobius"/>
    </source>
</evidence>
<reference evidence="12" key="1">
    <citation type="journal article" date="2020" name="Phytopathology">
        <title>Genome Sequence Resources of Colletotrichum truncatum, C. plurivorum, C. musicola, and C. sojae: Four Species Pathogenic to Soybean (Glycine max).</title>
        <authorList>
            <person name="Rogerio F."/>
            <person name="Boufleur T.R."/>
            <person name="Ciampi-Guillardi M."/>
            <person name="Sukno S.A."/>
            <person name="Thon M.R."/>
            <person name="Massola Junior N.S."/>
            <person name="Baroncelli R."/>
        </authorList>
    </citation>
    <scope>NUCLEOTIDE SEQUENCE</scope>
    <source>
        <strain evidence="12">LFN0074</strain>
    </source>
</reference>
<dbReference type="SFLD" id="SFLDG01168">
    <property type="entry name" value="Ferric_reductase_subgroup_(FRE"/>
    <property type="match status" value="1"/>
</dbReference>
<dbReference type="Proteomes" id="UP000639643">
    <property type="component" value="Unassembled WGS sequence"/>
</dbReference>
<dbReference type="InterPro" id="IPR017927">
    <property type="entry name" value="FAD-bd_FR_type"/>
</dbReference>
<evidence type="ECO:0000256" key="6">
    <source>
        <dbReference type="ARBA" id="ARBA00022989"/>
    </source>
</evidence>
<name>A0A8H6KIC9_9PEZI</name>
<evidence type="ECO:0000256" key="2">
    <source>
        <dbReference type="ARBA" id="ARBA00006278"/>
    </source>
</evidence>
<feature type="domain" description="FAD-binding FR-type" evidence="11">
    <location>
        <begin position="306"/>
        <end position="440"/>
    </location>
</feature>
<proteinExistence type="inferred from homology"/>
<keyword evidence="13" id="KW-1185">Reference proteome</keyword>
<dbReference type="InterPro" id="IPR039261">
    <property type="entry name" value="FNR_nucleotide-bd"/>
</dbReference>
<evidence type="ECO:0000313" key="12">
    <source>
        <dbReference type="EMBL" id="KAF6832152.1"/>
    </source>
</evidence>
<keyword evidence="8" id="KW-0406">Ion transport</keyword>
<evidence type="ECO:0000256" key="9">
    <source>
        <dbReference type="ARBA" id="ARBA00023136"/>
    </source>
</evidence>
<keyword evidence="9 10" id="KW-0472">Membrane</keyword>
<feature type="transmembrane region" description="Helical" evidence="10">
    <location>
        <begin position="34"/>
        <end position="56"/>
    </location>
</feature>